<dbReference type="SUPFAM" id="SSF103473">
    <property type="entry name" value="MFS general substrate transporter"/>
    <property type="match status" value="1"/>
</dbReference>
<dbReference type="EMBL" id="WBOS01000006">
    <property type="protein sequence ID" value="KAB2334495.1"/>
    <property type="molecule type" value="Genomic_DNA"/>
</dbReference>
<keyword evidence="4 6" id="KW-1133">Transmembrane helix</keyword>
<dbReference type="RefSeq" id="WP_151535570.1">
    <property type="nucleotide sequence ID" value="NZ_WBOS01000006.1"/>
</dbReference>
<evidence type="ECO:0000313" key="8">
    <source>
        <dbReference type="EMBL" id="KAB2334495.1"/>
    </source>
</evidence>
<dbReference type="InterPro" id="IPR020846">
    <property type="entry name" value="MFS_dom"/>
</dbReference>
<dbReference type="PROSITE" id="PS50850">
    <property type="entry name" value="MFS"/>
    <property type="match status" value="1"/>
</dbReference>
<dbReference type="GO" id="GO:0022857">
    <property type="term" value="F:transmembrane transporter activity"/>
    <property type="evidence" value="ECO:0007669"/>
    <property type="project" value="InterPro"/>
</dbReference>
<sequence length="410" mass="45530">MKLFNTKNPYLVYVNTCFLAQFFFTIIFTMNLLYQVQIVKLNPLELVLVGTVLELTVFLFEIPTGVISDLKSRKLSIVIGYCLMGIGFLVEGLFPVFTAVVISQVIWGIGYTFTSGSQQAWIADEIGEDRASSAFITGAKVGNLGKILAIPLSIGTGYFMINLPIIIGGLCMVGLSIYLIIFMKEEKFKPLDIANRMSSWQNIKSNMGKIIQYSKASYVMRLLFLIALFIGFYSEGLDRLWISHVFEAANLSVLTDQSLVLLLGGIQFIIVLLSFTVLYYIDRGSIYKQLKSIYMSLFIGSFLIVTSLIGFAFSPYIISLLVFYILIQVTREAMYPLEDVWLNKLIPASSTRATFFSVKGQVDAIGQISGGPVIGLIASGFSIRTAIVCSALLLTPVLFLYKIILKKARG</sequence>
<reference evidence="8 9" key="1">
    <citation type="journal article" date="2016" name="Antonie Van Leeuwenhoek">
        <title>Bacillus depressus sp. nov., isolated from soil of a sunflower field.</title>
        <authorList>
            <person name="Wei X."/>
            <person name="Xin D."/>
            <person name="Xin Y."/>
            <person name="Zhang H."/>
            <person name="Wang T."/>
            <person name="Zhang J."/>
        </authorList>
    </citation>
    <scope>NUCLEOTIDE SEQUENCE [LARGE SCALE GENOMIC DNA]</scope>
    <source>
        <strain evidence="8 9">BZ1</strain>
    </source>
</reference>
<feature type="transmembrane region" description="Helical" evidence="6">
    <location>
        <begin position="381"/>
        <end position="401"/>
    </location>
</feature>
<dbReference type="GO" id="GO:0005886">
    <property type="term" value="C:plasma membrane"/>
    <property type="evidence" value="ECO:0007669"/>
    <property type="project" value="UniProtKB-SubCell"/>
</dbReference>
<feature type="transmembrane region" description="Helical" evidence="6">
    <location>
        <begin position="293"/>
        <end position="326"/>
    </location>
</feature>
<evidence type="ECO:0000256" key="3">
    <source>
        <dbReference type="ARBA" id="ARBA00022692"/>
    </source>
</evidence>
<protein>
    <submittedName>
        <fullName evidence="8">MFS transporter</fullName>
    </submittedName>
</protein>
<evidence type="ECO:0000256" key="6">
    <source>
        <dbReference type="SAM" id="Phobius"/>
    </source>
</evidence>
<dbReference type="Proteomes" id="UP000481030">
    <property type="component" value="Unassembled WGS sequence"/>
</dbReference>
<evidence type="ECO:0000256" key="1">
    <source>
        <dbReference type="ARBA" id="ARBA00004651"/>
    </source>
</evidence>
<evidence type="ECO:0000256" key="2">
    <source>
        <dbReference type="ARBA" id="ARBA00022448"/>
    </source>
</evidence>
<feature type="transmembrane region" description="Helical" evidence="6">
    <location>
        <begin position="78"/>
        <end position="107"/>
    </location>
</feature>
<feature type="transmembrane region" description="Helical" evidence="6">
    <location>
        <begin position="46"/>
        <end position="66"/>
    </location>
</feature>
<keyword evidence="2" id="KW-0813">Transport</keyword>
<name>A0A6L3V963_9BACI</name>
<feature type="transmembrane region" description="Helical" evidence="6">
    <location>
        <begin position="259"/>
        <end position="281"/>
    </location>
</feature>
<comment type="subcellular location">
    <subcellularLocation>
        <location evidence="1">Cell membrane</location>
        <topology evidence="1">Multi-pass membrane protein</topology>
    </subcellularLocation>
</comment>
<dbReference type="OrthoDB" id="9816124at2"/>
<evidence type="ECO:0000259" key="7">
    <source>
        <dbReference type="PROSITE" id="PS50850"/>
    </source>
</evidence>
<feature type="transmembrane region" description="Helical" evidence="6">
    <location>
        <begin position="12"/>
        <end position="34"/>
    </location>
</feature>
<evidence type="ECO:0000256" key="4">
    <source>
        <dbReference type="ARBA" id="ARBA00022989"/>
    </source>
</evidence>
<organism evidence="8 9">
    <name type="scientific">Cytobacillus depressus</name>
    <dbReference type="NCBI Taxonomy" id="1602942"/>
    <lineage>
        <taxon>Bacteria</taxon>
        <taxon>Bacillati</taxon>
        <taxon>Bacillota</taxon>
        <taxon>Bacilli</taxon>
        <taxon>Bacillales</taxon>
        <taxon>Bacillaceae</taxon>
        <taxon>Cytobacillus</taxon>
    </lineage>
</organism>
<dbReference type="InterPro" id="IPR053160">
    <property type="entry name" value="MFS_DHA3_Transporter"/>
</dbReference>
<keyword evidence="9" id="KW-1185">Reference proteome</keyword>
<feature type="transmembrane region" description="Helical" evidence="6">
    <location>
        <begin position="216"/>
        <end position="234"/>
    </location>
</feature>
<keyword evidence="5 6" id="KW-0472">Membrane</keyword>
<feature type="transmembrane region" description="Helical" evidence="6">
    <location>
        <begin position="158"/>
        <end position="181"/>
    </location>
</feature>
<keyword evidence="3 6" id="KW-0812">Transmembrane</keyword>
<dbReference type="AlphaFoldDB" id="A0A6L3V963"/>
<feature type="domain" description="Major facilitator superfamily (MFS) profile" evidence="7">
    <location>
        <begin position="9"/>
        <end position="408"/>
    </location>
</feature>
<dbReference type="PANTHER" id="PTHR23530">
    <property type="entry name" value="TRANSPORT PROTEIN-RELATED"/>
    <property type="match status" value="1"/>
</dbReference>
<evidence type="ECO:0000256" key="5">
    <source>
        <dbReference type="ARBA" id="ARBA00023136"/>
    </source>
</evidence>
<accession>A0A6L3V963</accession>
<dbReference type="CDD" id="cd06174">
    <property type="entry name" value="MFS"/>
    <property type="match status" value="1"/>
</dbReference>
<comment type="caution">
    <text evidence="8">The sequence shown here is derived from an EMBL/GenBank/DDBJ whole genome shotgun (WGS) entry which is preliminary data.</text>
</comment>
<dbReference type="InterPro" id="IPR011701">
    <property type="entry name" value="MFS"/>
</dbReference>
<evidence type="ECO:0000313" key="9">
    <source>
        <dbReference type="Proteomes" id="UP000481030"/>
    </source>
</evidence>
<dbReference type="Pfam" id="PF07690">
    <property type="entry name" value="MFS_1"/>
    <property type="match status" value="1"/>
</dbReference>
<dbReference type="PANTHER" id="PTHR23530:SF1">
    <property type="entry name" value="PERMEASE, MAJOR FACILITATOR SUPERFAMILY-RELATED"/>
    <property type="match status" value="1"/>
</dbReference>
<gene>
    <name evidence="8" type="ORF">F7731_14900</name>
</gene>
<proteinExistence type="predicted"/>
<dbReference type="InterPro" id="IPR036259">
    <property type="entry name" value="MFS_trans_sf"/>
</dbReference>
<dbReference type="Gene3D" id="1.20.1250.20">
    <property type="entry name" value="MFS general substrate transporter like domains"/>
    <property type="match status" value="1"/>
</dbReference>